<name>A0ABT0FS76_9ACTN</name>
<reference evidence="2 3" key="1">
    <citation type="submission" date="2022-04" db="EMBL/GenBank/DDBJ databases">
        <title>Genome draft of Actinomadura sp. ATCC 31491.</title>
        <authorList>
            <person name="Shi X."/>
            <person name="Du Y."/>
        </authorList>
    </citation>
    <scope>NUCLEOTIDE SEQUENCE [LARGE SCALE GENOMIC DNA]</scope>
    <source>
        <strain evidence="2 3">ATCC 31491</strain>
    </source>
</reference>
<evidence type="ECO:0000313" key="2">
    <source>
        <dbReference type="EMBL" id="MCK2215181.1"/>
    </source>
</evidence>
<dbReference type="RefSeq" id="WP_242372009.1">
    <property type="nucleotide sequence ID" value="NZ_JAKRKC020000001.1"/>
</dbReference>
<protein>
    <recommendedName>
        <fullName evidence="4">DUF2207 domain-containing protein</fullName>
    </recommendedName>
</protein>
<comment type="caution">
    <text evidence="2">The sequence shown here is derived from an EMBL/GenBank/DDBJ whole genome shotgun (WGS) entry which is preliminary data.</text>
</comment>
<gene>
    <name evidence="2" type="ORF">MF672_015500</name>
</gene>
<dbReference type="Proteomes" id="UP001317259">
    <property type="component" value="Unassembled WGS sequence"/>
</dbReference>
<organism evidence="2 3">
    <name type="scientific">Actinomadura luzonensis</name>
    <dbReference type="NCBI Taxonomy" id="2805427"/>
    <lineage>
        <taxon>Bacteria</taxon>
        <taxon>Bacillati</taxon>
        <taxon>Actinomycetota</taxon>
        <taxon>Actinomycetes</taxon>
        <taxon>Streptosporangiales</taxon>
        <taxon>Thermomonosporaceae</taxon>
        <taxon>Actinomadura</taxon>
    </lineage>
</organism>
<feature type="compositionally biased region" description="Pro residues" evidence="1">
    <location>
        <begin position="94"/>
        <end position="104"/>
    </location>
</feature>
<dbReference type="EMBL" id="JAKRKC020000001">
    <property type="protein sequence ID" value="MCK2215181.1"/>
    <property type="molecule type" value="Genomic_DNA"/>
</dbReference>
<evidence type="ECO:0000256" key="1">
    <source>
        <dbReference type="SAM" id="MobiDB-lite"/>
    </source>
</evidence>
<accession>A0ABT0FS76</accession>
<evidence type="ECO:0000313" key="3">
    <source>
        <dbReference type="Proteomes" id="UP001317259"/>
    </source>
</evidence>
<sequence>MDLVWPAAAWALWAAILAVALGVAGRERPAGSPAPAGPGRPVPQAVAELLRGMRAQEVFHTTLFELAELGRARVDGDLLSLTDGPGPSLTDGPGPSPADGPGEPPAAYQRWALDRVRERMAGAGELRVVALMPDGAALEGDFLPLVQRHAIDLGLARRRWPSMIVPVVLAVALVVPWFATVARAGVSWLGGIATMVSFVAGGSLLLGGRGFLLTASGREVAETVPPASGHEWIFTGSGWRGAAVEPAGPAAGAPRRREVIGHVVKRWYDAERRARFIALHDGRSEWAEAFAVEPGIYKDVLPGDCVRLLVRRDGEVVRVLTHERHW</sequence>
<keyword evidence="3" id="KW-1185">Reference proteome</keyword>
<proteinExistence type="predicted"/>
<feature type="region of interest" description="Disordered" evidence="1">
    <location>
        <begin position="80"/>
        <end position="106"/>
    </location>
</feature>
<evidence type="ECO:0008006" key="4">
    <source>
        <dbReference type="Google" id="ProtNLM"/>
    </source>
</evidence>